<protein>
    <submittedName>
        <fullName evidence="2">Polymer-forming cytoskeletal protein</fullName>
    </submittedName>
</protein>
<gene>
    <name evidence="2" type="ORF">HS096_03185</name>
</gene>
<proteinExistence type="inferred from homology"/>
<dbReference type="EMBL" id="JABTTY010000001">
    <property type="protein sequence ID" value="MBE7525364.1"/>
    <property type="molecule type" value="Genomic_DNA"/>
</dbReference>
<dbReference type="PANTHER" id="PTHR35024">
    <property type="entry name" value="HYPOTHETICAL CYTOSOLIC PROTEIN"/>
    <property type="match status" value="1"/>
</dbReference>
<sequence length="160" mass="16327">MSMFSSRSTDAPFPAEATRASAPVQHAATVIAHGVKVEGDFKSQGDVVIEGEVQGSVTTAGTLTVGTEAFIKADIQADDIIVSGTVEGNLTVEKQAVLHSSAKVKGDLTAERITVESGAVVDGRVQVGLPSKKAVKEESKAKAAAIVDVPEPETAAKAAS</sequence>
<comment type="caution">
    <text evidence="2">The sequence shown here is derived from an EMBL/GenBank/DDBJ whole genome shotgun (WGS) entry which is preliminary data.</text>
</comment>
<evidence type="ECO:0000313" key="2">
    <source>
        <dbReference type="EMBL" id="MBE7525364.1"/>
    </source>
</evidence>
<reference evidence="2" key="1">
    <citation type="submission" date="2020-05" db="EMBL/GenBank/DDBJ databases">
        <title>High-Quality Genomes of Partial-Nitritation/Anammox System by Hierarchical Clustering Based Hybrid Assembly.</title>
        <authorList>
            <person name="Liu L."/>
            <person name="Wang Y."/>
            <person name="Che Y."/>
            <person name="Chen Y."/>
            <person name="Xia Y."/>
            <person name="Luo R."/>
            <person name="Cheng S.H."/>
            <person name="Zheng C."/>
            <person name="Zhang T."/>
        </authorList>
    </citation>
    <scope>NUCLEOTIDE SEQUENCE</scope>
    <source>
        <strain evidence="2">H1_PAT1</strain>
    </source>
</reference>
<accession>A0A928TQK3</accession>
<organism evidence="2 3">
    <name type="scientific">candidate division WWE3 bacterium</name>
    <dbReference type="NCBI Taxonomy" id="2053526"/>
    <lineage>
        <taxon>Bacteria</taxon>
        <taxon>Katanobacteria</taxon>
    </lineage>
</organism>
<name>A0A928TQK3_UNCKA</name>
<dbReference type="InterPro" id="IPR007607">
    <property type="entry name" value="BacA/B"/>
</dbReference>
<evidence type="ECO:0000256" key="1">
    <source>
        <dbReference type="ARBA" id="ARBA00044755"/>
    </source>
</evidence>
<dbReference type="PANTHER" id="PTHR35024:SF4">
    <property type="entry name" value="POLYMER-FORMING CYTOSKELETAL PROTEIN"/>
    <property type="match status" value="1"/>
</dbReference>
<dbReference type="Pfam" id="PF04519">
    <property type="entry name" value="Bactofilin"/>
    <property type="match status" value="1"/>
</dbReference>
<dbReference type="Proteomes" id="UP000710385">
    <property type="component" value="Unassembled WGS sequence"/>
</dbReference>
<comment type="similarity">
    <text evidence="1">Belongs to the bactofilin family.</text>
</comment>
<evidence type="ECO:0000313" key="3">
    <source>
        <dbReference type="Proteomes" id="UP000710385"/>
    </source>
</evidence>
<dbReference type="AlphaFoldDB" id="A0A928TQK3"/>